<name>W8F3F2_9BACT</name>
<gene>
    <name evidence="1" type="ORF">Hsw_1526</name>
</gene>
<dbReference type="EMBL" id="CP007145">
    <property type="protein sequence ID" value="AHJ97121.1"/>
    <property type="molecule type" value="Genomic_DNA"/>
</dbReference>
<dbReference type="KEGG" id="hsw:Hsw_1526"/>
<organism evidence="1 2">
    <name type="scientific">Hymenobacter swuensis DY53</name>
    <dbReference type="NCBI Taxonomy" id="1227739"/>
    <lineage>
        <taxon>Bacteria</taxon>
        <taxon>Pseudomonadati</taxon>
        <taxon>Bacteroidota</taxon>
        <taxon>Cytophagia</taxon>
        <taxon>Cytophagales</taxon>
        <taxon>Hymenobacteraceae</taxon>
        <taxon>Hymenobacter</taxon>
    </lineage>
</organism>
<keyword evidence="2" id="KW-1185">Reference proteome</keyword>
<dbReference type="STRING" id="1227739.Hsw_1526"/>
<sequence length="46" mass="5173">MFIGFQEKLKGGTGKRCKLRNGAGFVSEFLLNDYFSQKTVVWDGQA</sequence>
<dbReference type="HOGENOM" id="CLU_3184632_0_0_10"/>
<dbReference type="PATRIC" id="fig|1227739.3.peg.1753"/>
<dbReference type="AlphaFoldDB" id="W8F3F2"/>
<evidence type="ECO:0000313" key="2">
    <source>
        <dbReference type="Proteomes" id="UP000019423"/>
    </source>
</evidence>
<dbReference type="Proteomes" id="UP000019423">
    <property type="component" value="Chromosome"/>
</dbReference>
<accession>W8F3F2</accession>
<protein>
    <submittedName>
        <fullName evidence="1">Uncharacterized protein</fullName>
    </submittedName>
</protein>
<evidence type="ECO:0000313" key="1">
    <source>
        <dbReference type="EMBL" id="AHJ97121.1"/>
    </source>
</evidence>
<reference evidence="1 2" key="1">
    <citation type="submission" date="2014-01" db="EMBL/GenBank/DDBJ databases">
        <title>Complete genome sequence of ionizing-radiation resistance bacterium Hymenobacter swuensis DY53.</title>
        <authorList>
            <person name="Jung J.-H."/>
            <person name="Jeong S.-W."/>
            <person name="Joe M.-H."/>
            <person name="Cho y.-j."/>
            <person name="Kim M.-K."/>
            <person name="Lim S.-Y."/>
        </authorList>
    </citation>
    <scope>NUCLEOTIDE SEQUENCE [LARGE SCALE GENOMIC DNA]</scope>
    <source>
        <strain evidence="1 2">DY53</strain>
    </source>
</reference>
<proteinExistence type="predicted"/>